<dbReference type="AlphaFoldDB" id="A0A2V2LB77"/>
<dbReference type="SUPFAM" id="SSF53448">
    <property type="entry name" value="Nucleotide-diphospho-sugar transferases"/>
    <property type="match status" value="1"/>
</dbReference>
<dbReference type="PANTHER" id="PTHR43685:SF2">
    <property type="entry name" value="GLYCOSYLTRANSFERASE 2-LIKE DOMAIN-CONTAINING PROTEIN"/>
    <property type="match status" value="1"/>
</dbReference>
<feature type="domain" description="Glycosyltransferase 2-like" evidence="1">
    <location>
        <begin position="14"/>
        <end position="182"/>
    </location>
</feature>
<evidence type="ECO:0000259" key="1">
    <source>
        <dbReference type="Pfam" id="PF00535"/>
    </source>
</evidence>
<keyword evidence="3" id="KW-1185">Reference proteome</keyword>
<dbReference type="OrthoDB" id="5291101at2"/>
<dbReference type="Proteomes" id="UP000245680">
    <property type="component" value="Unassembled WGS sequence"/>
</dbReference>
<dbReference type="EMBL" id="QGKU01000034">
    <property type="protein sequence ID" value="PWR02525.1"/>
    <property type="molecule type" value="Genomic_DNA"/>
</dbReference>
<name>A0A2V2LB77_9RHOB</name>
<proteinExistence type="predicted"/>
<dbReference type="Pfam" id="PF00535">
    <property type="entry name" value="Glycos_transf_2"/>
    <property type="match status" value="1"/>
</dbReference>
<dbReference type="PANTHER" id="PTHR43685">
    <property type="entry name" value="GLYCOSYLTRANSFERASE"/>
    <property type="match status" value="1"/>
</dbReference>
<organism evidence="2 3">
    <name type="scientific">Meridianimarinicoccus roseus</name>
    <dbReference type="NCBI Taxonomy" id="2072018"/>
    <lineage>
        <taxon>Bacteria</taxon>
        <taxon>Pseudomonadati</taxon>
        <taxon>Pseudomonadota</taxon>
        <taxon>Alphaproteobacteria</taxon>
        <taxon>Rhodobacterales</taxon>
        <taxon>Paracoccaceae</taxon>
        <taxon>Meridianimarinicoccus</taxon>
    </lineage>
</organism>
<protein>
    <recommendedName>
        <fullName evidence="1">Glycosyltransferase 2-like domain-containing protein</fullName>
    </recommendedName>
</protein>
<dbReference type="InterPro" id="IPR029044">
    <property type="entry name" value="Nucleotide-diphossugar_trans"/>
</dbReference>
<gene>
    <name evidence="2" type="ORF">DKT77_11405</name>
</gene>
<sequence>MDQGGAAVSEGRVSVVIPLYNHADYIRQAVRSVLEQGALVQELIVIDDGSKDSSASIMRELAAGDDRIRFLTQENSGAHATINRGLEMAEAEFVTVLNSDDYYAPGRFAALIRALDLDAGADIAGSGIGFVDGDGQQIENPWLNDAIDNYKRKRNLGLALMDYNFLMTTSNFFMRRSLLDRIGNFSPLRYTHDMEFALRCAARRVRLCFLDRPLMMYRFHGANTISEDHAKVRVEWALSAAVYIHLAQMGSHPVPDDQVARCHEVLDRHGLLRAARYAVDELRTRGADRVTDTLITDTGFIDGMKALV</sequence>
<comment type="caution">
    <text evidence="2">The sequence shown here is derived from an EMBL/GenBank/DDBJ whole genome shotgun (WGS) entry which is preliminary data.</text>
</comment>
<evidence type="ECO:0000313" key="3">
    <source>
        <dbReference type="Proteomes" id="UP000245680"/>
    </source>
</evidence>
<dbReference type="Gene3D" id="3.90.550.10">
    <property type="entry name" value="Spore Coat Polysaccharide Biosynthesis Protein SpsA, Chain A"/>
    <property type="match status" value="1"/>
</dbReference>
<evidence type="ECO:0000313" key="2">
    <source>
        <dbReference type="EMBL" id="PWR02525.1"/>
    </source>
</evidence>
<accession>A0A2V2LB77</accession>
<dbReference type="InterPro" id="IPR001173">
    <property type="entry name" value="Glyco_trans_2-like"/>
</dbReference>
<reference evidence="2 3" key="1">
    <citation type="submission" date="2018-05" db="EMBL/GenBank/DDBJ databases">
        <title>Rhodobacteraceae gen. nov., sp. nov. isolated from sea water.</title>
        <authorList>
            <person name="Ren Y."/>
        </authorList>
    </citation>
    <scope>NUCLEOTIDE SEQUENCE [LARGE SCALE GENOMIC DNA]</scope>
    <source>
        <strain evidence="2 3">TG-679</strain>
    </source>
</reference>
<dbReference type="InterPro" id="IPR050834">
    <property type="entry name" value="Glycosyltransf_2"/>
</dbReference>